<dbReference type="STRING" id="334426.A0A0R3PSP3"/>
<gene>
    <name evidence="3" type="ORF">ACOC_LOCUS8689</name>
</gene>
<evidence type="ECO:0000256" key="1">
    <source>
        <dbReference type="SAM" id="SignalP"/>
    </source>
</evidence>
<evidence type="ECO:0000313" key="5">
    <source>
        <dbReference type="WBParaSite" id="ACOC_0000868801-mRNA-1"/>
    </source>
</evidence>
<organism evidence="5">
    <name type="scientific">Angiostrongylus costaricensis</name>
    <name type="common">Nematode worm</name>
    <dbReference type="NCBI Taxonomy" id="334426"/>
    <lineage>
        <taxon>Eukaryota</taxon>
        <taxon>Metazoa</taxon>
        <taxon>Ecdysozoa</taxon>
        <taxon>Nematoda</taxon>
        <taxon>Chromadorea</taxon>
        <taxon>Rhabditida</taxon>
        <taxon>Rhabditina</taxon>
        <taxon>Rhabditomorpha</taxon>
        <taxon>Strongyloidea</taxon>
        <taxon>Metastrongylidae</taxon>
        <taxon>Angiostrongylus</taxon>
    </lineage>
</organism>
<name>A0A0R3PSP3_ANGCS</name>
<keyword evidence="1" id="KW-0732">Signal</keyword>
<evidence type="ECO:0000259" key="2">
    <source>
        <dbReference type="Pfam" id="PF25096"/>
    </source>
</evidence>
<keyword evidence="4" id="KW-1185">Reference proteome</keyword>
<reference evidence="5" key="1">
    <citation type="submission" date="2017-02" db="UniProtKB">
        <authorList>
            <consortium name="WormBaseParasite"/>
        </authorList>
    </citation>
    <scope>IDENTIFICATION</scope>
</reference>
<dbReference type="OrthoDB" id="5811728at2759"/>
<dbReference type="Proteomes" id="UP000267027">
    <property type="component" value="Unassembled WGS sequence"/>
</dbReference>
<feature type="chain" id="PRO_5043130287" description="DUF7808 domain-containing protein" evidence="1">
    <location>
        <begin position="20"/>
        <end position="160"/>
    </location>
</feature>
<reference evidence="3 4" key="2">
    <citation type="submission" date="2018-11" db="EMBL/GenBank/DDBJ databases">
        <authorList>
            <consortium name="Pathogen Informatics"/>
        </authorList>
    </citation>
    <scope>NUCLEOTIDE SEQUENCE [LARGE SCALE GENOMIC DNA]</scope>
    <source>
        <strain evidence="3 4">Costa Rica</strain>
    </source>
</reference>
<dbReference type="Pfam" id="PF25096">
    <property type="entry name" value="DUF7808"/>
    <property type="match status" value="1"/>
</dbReference>
<feature type="signal peptide" evidence="1">
    <location>
        <begin position="1"/>
        <end position="19"/>
    </location>
</feature>
<dbReference type="PANTHER" id="PTHR34493">
    <property type="entry name" value="PROTEIN CBG13422-RELATED"/>
    <property type="match status" value="1"/>
</dbReference>
<dbReference type="EMBL" id="UYYA01004188">
    <property type="protein sequence ID" value="VDM60274.1"/>
    <property type="molecule type" value="Genomic_DNA"/>
</dbReference>
<evidence type="ECO:0000313" key="3">
    <source>
        <dbReference type="EMBL" id="VDM60274.1"/>
    </source>
</evidence>
<dbReference type="PANTHER" id="PTHR34493:SF8">
    <property type="entry name" value="DUF281 DOMAIN-CONTAINING PROTEIN"/>
    <property type="match status" value="1"/>
</dbReference>
<accession>A0A0R3PSP3</accession>
<protein>
    <recommendedName>
        <fullName evidence="2">DUF7808 domain-containing protein</fullName>
    </recommendedName>
</protein>
<feature type="domain" description="DUF7808" evidence="2">
    <location>
        <begin position="22"/>
        <end position="153"/>
    </location>
</feature>
<dbReference type="AlphaFoldDB" id="A0A0R3PSP3"/>
<evidence type="ECO:0000313" key="4">
    <source>
        <dbReference type="Proteomes" id="UP000267027"/>
    </source>
</evidence>
<sequence>MLSVAYYCILTSFLTTIIAESVHWQWRELVCKSKGDKSLKDASKCELRLKETEDDPNARIVPLDVCFDETMNGQPRHYCNILCPGATTAYRITRFPQNHKTCFSHYTYRIERRGENFFMWRDGKCRTTDIQFTIRCEFSSPRAEFLSDDDLFAGIRKSLS</sequence>
<dbReference type="WBParaSite" id="ACOC_0000868801-mRNA-1">
    <property type="protein sequence ID" value="ACOC_0000868801-mRNA-1"/>
    <property type="gene ID" value="ACOC_0000868801"/>
</dbReference>
<dbReference type="InterPro" id="IPR056710">
    <property type="entry name" value="DUF7808"/>
</dbReference>
<proteinExistence type="predicted"/>